<feature type="non-terminal residue" evidence="2">
    <location>
        <position position="1"/>
    </location>
</feature>
<feature type="non-terminal residue" evidence="2">
    <location>
        <position position="177"/>
    </location>
</feature>
<feature type="compositionally biased region" description="Basic residues" evidence="1">
    <location>
        <begin position="96"/>
        <end position="107"/>
    </location>
</feature>
<protein>
    <submittedName>
        <fullName evidence="2">Uncharacterized protein</fullName>
    </submittedName>
</protein>
<proteinExistence type="predicted"/>
<gene>
    <name evidence="2" type="ORF">AVDCRST_MAG68-1377</name>
</gene>
<organism evidence="2">
    <name type="scientific">uncultured Gemmatimonadota bacterium</name>
    <dbReference type="NCBI Taxonomy" id="203437"/>
    <lineage>
        <taxon>Bacteria</taxon>
        <taxon>Pseudomonadati</taxon>
        <taxon>Gemmatimonadota</taxon>
        <taxon>environmental samples</taxon>
    </lineage>
</organism>
<feature type="compositionally biased region" description="Basic and acidic residues" evidence="1">
    <location>
        <begin position="55"/>
        <end position="72"/>
    </location>
</feature>
<accession>A0A6J4KWN7</accession>
<dbReference type="EMBL" id="CADCTW010000079">
    <property type="protein sequence ID" value="CAA9313300.1"/>
    <property type="molecule type" value="Genomic_DNA"/>
</dbReference>
<name>A0A6J4KWN7_9BACT</name>
<sequence>ARDPCEPDAPGPCPVAGPAARGGPGQRLQAGAAARRLRSRVAPPAPRDAGVEPPRPARGDPRDGAGRRRAQDRGPQPARRRHAGHGGPGAGAVRPGVHRLPQRRRHGEHGGAGAQRQGVAPHLGRLPGDREHHQRRRGQPQAVPRGDASAGRGQLHPRAGGADRRVRLRPQPAGRVM</sequence>
<feature type="region of interest" description="Disordered" evidence="1">
    <location>
        <begin position="1"/>
        <end position="177"/>
    </location>
</feature>
<evidence type="ECO:0000256" key="1">
    <source>
        <dbReference type="SAM" id="MobiDB-lite"/>
    </source>
</evidence>
<evidence type="ECO:0000313" key="2">
    <source>
        <dbReference type="EMBL" id="CAA9313300.1"/>
    </source>
</evidence>
<dbReference type="AlphaFoldDB" id="A0A6J4KWN7"/>
<reference evidence="2" key="1">
    <citation type="submission" date="2020-02" db="EMBL/GenBank/DDBJ databases">
        <authorList>
            <person name="Meier V. D."/>
        </authorList>
    </citation>
    <scope>NUCLEOTIDE SEQUENCE</scope>
    <source>
        <strain evidence="2">AVDCRST_MAG68</strain>
    </source>
</reference>